<name>W9P564_FUSOX</name>
<evidence type="ECO:0000256" key="2">
    <source>
        <dbReference type="SAM" id="Phobius"/>
    </source>
</evidence>
<keyword evidence="2" id="KW-1133">Transmembrane helix</keyword>
<protein>
    <submittedName>
        <fullName evidence="3">Uncharacterized protein</fullName>
    </submittedName>
</protein>
<sequence>MLHCKDSKLRENGNQAESYPDPTHPANKLQYDDTEKDAWFTIPLSSPSSTGATPPFLASPSVNDSKPTLKHTKLCRRRYLLCFIWLSALLIYIAIEWFDLLKSADIIKQLAWKHRDDYALSLHFKFSQVFLQYYFKVLKLKASSSTTPGNGYWGTSDMG</sequence>
<accession>W9P564</accession>
<dbReference type="OrthoDB" id="5426765at2759"/>
<evidence type="ECO:0000256" key="1">
    <source>
        <dbReference type="SAM" id="MobiDB-lite"/>
    </source>
</evidence>
<feature type="compositionally biased region" description="Basic and acidic residues" evidence="1">
    <location>
        <begin position="1"/>
        <end position="11"/>
    </location>
</feature>
<gene>
    <name evidence="3" type="ORF">FOVG_13901</name>
</gene>
<keyword evidence="2" id="KW-0472">Membrane</keyword>
<keyword evidence="2" id="KW-0812">Transmembrane</keyword>
<feature type="transmembrane region" description="Helical" evidence="2">
    <location>
        <begin position="79"/>
        <end position="98"/>
    </location>
</feature>
<reference evidence="3" key="1">
    <citation type="submission" date="2011-10" db="EMBL/GenBank/DDBJ databases">
        <title>The Genome Sequence of Fusarium oxysporum HDV247.</title>
        <authorList>
            <consortium name="The Broad Institute Genome Sequencing Platform"/>
            <person name="Ma L.-J."/>
            <person name="Gale L.R."/>
            <person name="Schwartz D.C."/>
            <person name="Zhou S."/>
            <person name="Corby-Kistler H."/>
            <person name="Young S.K."/>
            <person name="Zeng Q."/>
            <person name="Gargeya S."/>
            <person name="Fitzgerald M."/>
            <person name="Haas B."/>
            <person name="Abouelleil A."/>
            <person name="Alvarado L."/>
            <person name="Arachchi H.M."/>
            <person name="Berlin A."/>
            <person name="Brown A."/>
            <person name="Chapman S.B."/>
            <person name="Chen Z."/>
            <person name="Dunbar C."/>
            <person name="Freedman E."/>
            <person name="Gearin G."/>
            <person name="Goldberg J."/>
            <person name="Griggs A."/>
            <person name="Gujja S."/>
            <person name="Heiman D."/>
            <person name="Howarth C."/>
            <person name="Larson L."/>
            <person name="Lui A."/>
            <person name="MacDonald P.J.P."/>
            <person name="Montmayeur A."/>
            <person name="Murphy C."/>
            <person name="Neiman D."/>
            <person name="Pearson M."/>
            <person name="Priest M."/>
            <person name="Roberts A."/>
            <person name="Saif S."/>
            <person name="Shea T."/>
            <person name="Shenoy N."/>
            <person name="Sisk P."/>
            <person name="Stolte C."/>
            <person name="Sykes S."/>
            <person name="Wortman J."/>
            <person name="Nusbaum C."/>
            <person name="Birren B."/>
        </authorList>
    </citation>
    <scope>NUCLEOTIDE SEQUENCE [LARGE SCALE GENOMIC DNA]</scope>
    <source>
        <strain evidence="3">HDV247</strain>
    </source>
</reference>
<reference evidence="3" key="2">
    <citation type="submission" date="2012-05" db="EMBL/GenBank/DDBJ databases">
        <title>Annotation of the Genome Sequence of Fusarium oxysporum HDV247.</title>
        <authorList>
            <consortium name="The Broad Institute Genomics Platform"/>
            <person name="Ma L.-J."/>
            <person name="Corby-Kistler H."/>
            <person name="Broz K."/>
            <person name="Gale L.R."/>
            <person name="Jonkers W."/>
            <person name="O'Donnell K."/>
            <person name="Ploetz R."/>
            <person name="Steinberg C."/>
            <person name="Schwartz D.C."/>
            <person name="VanEtten H."/>
            <person name="Zhou S."/>
            <person name="Young S.K."/>
            <person name="Zeng Q."/>
            <person name="Gargeya S."/>
            <person name="Fitzgerald M."/>
            <person name="Abouelleil A."/>
            <person name="Alvarado L."/>
            <person name="Chapman S.B."/>
            <person name="Gainer-Dewar J."/>
            <person name="Goldberg J."/>
            <person name="Griggs A."/>
            <person name="Gujja S."/>
            <person name="Hansen M."/>
            <person name="Howarth C."/>
            <person name="Imamovic A."/>
            <person name="Ireland A."/>
            <person name="Larimer J."/>
            <person name="McCowan C."/>
            <person name="Murphy C."/>
            <person name="Pearson M."/>
            <person name="Poon T.W."/>
            <person name="Priest M."/>
            <person name="Roberts A."/>
            <person name="Saif S."/>
            <person name="Shea T."/>
            <person name="Sykes S."/>
            <person name="Wortman J."/>
            <person name="Nusbaum C."/>
            <person name="Birren B."/>
        </authorList>
    </citation>
    <scope>NUCLEOTIDE SEQUENCE</scope>
    <source>
        <strain evidence="3">HDV247</strain>
    </source>
</reference>
<dbReference type="EMBL" id="JH650979">
    <property type="protein sequence ID" value="EXA35130.1"/>
    <property type="molecule type" value="Genomic_DNA"/>
</dbReference>
<dbReference type="HOGENOM" id="CLU_1660831_0_0_1"/>
<dbReference type="AlphaFoldDB" id="W9P564"/>
<organism evidence="3">
    <name type="scientific">Fusarium oxysporum f. sp. pisi HDV247</name>
    <dbReference type="NCBI Taxonomy" id="1080344"/>
    <lineage>
        <taxon>Eukaryota</taxon>
        <taxon>Fungi</taxon>
        <taxon>Dikarya</taxon>
        <taxon>Ascomycota</taxon>
        <taxon>Pezizomycotina</taxon>
        <taxon>Sordariomycetes</taxon>
        <taxon>Hypocreomycetidae</taxon>
        <taxon>Hypocreales</taxon>
        <taxon>Nectriaceae</taxon>
        <taxon>Fusarium</taxon>
        <taxon>Fusarium oxysporum species complex</taxon>
    </lineage>
</organism>
<feature type="region of interest" description="Disordered" evidence="1">
    <location>
        <begin position="1"/>
        <end position="28"/>
    </location>
</feature>
<dbReference type="Proteomes" id="UP000030751">
    <property type="component" value="Unassembled WGS sequence"/>
</dbReference>
<evidence type="ECO:0000313" key="3">
    <source>
        <dbReference type="EMBL" id="EXA35130.1"/>
    </source>
</evidence>
<proteinExistence type="predicted"/>